<dbReference type="InterPro" id="IPR036390">
    <property type="entry name" value="WH_DNA-bd_sf"/>
</dbReference>
<dbReference type="InterPro" id="IPR036388">
    <property type="entry name" value="WH-like_DNA-bd_sf"/>
</dbReference>
<dbReference type="RefSeq" id="WP_327101460.1">
    <property type="nucleotide sequence ID" value="NZ_CP109149.1"/>
</dbReference>
<dbReference type="InterPro" id="IPR005471">
    <property type="entry name" value="Tscrpt_reg_IclR_N"/>
</dbReference>
<dbReference type="SUPFAM" id="SSF55781">
    <property type="entry name" value="GAF domain-like"/>
    <property type="match status" value="1"/>
</dbReference>
<keyword evidence="5" id="KW-1185">Reference proteome</keyword>
<sequence length="237" mass="24913">MAGSPSADGTSRGVLDAGFQILEAISAAPEGCGLSQLARTTGLAKATAYRLAEQLVALGAVQRVEQRYFVGERMAELGRHWQAAPMLRRAAQRPARVLSALTNSTVAVCILDGGAVRMVSGIKGAEFFVNTTVDPELVYRTALAQVLFAGRADNTVPPPTYSATEWQRVCSGIVDAGMVSVDHHKLIAGICCAAAAIRQPGMCDAAAIGCISLSQQFPPNLPGLVAHAAREIEKNLR</sequence>
<evidence type="ECO:0000313" key="5">
    <source>
        <dbReference type="Proteomes" id="UP001432062"/>
    </source>
</evidence>
<accession>A0ABZ1Z202</accession>
<protein>
    <submittedName>
        <fullName evidence="4">Helix-turn-helix domain-containing protein</fullName>
    </submittedName>
</protein>
<dbReference type="PANTHER" id="PTHR30136">
    <property type="entry name" value="HELIX-TURN-HELIX TRANSCRIPTIONAL REGULATOR, ICLR FAMILY"/>
    <property type="match status" value="1"/>
</dbReference>
<proteinExistence type="predicted"/>
<dbReference type="SUPFAM" id="SSF46785">
    <property type="entry name" value="Winged helix' DNA-binding domain"/>
    <property type="match status" value="1"/>
</dbReference>
<keyword evidence="1" id="KW-0805">Transcription regulation</keyword>
<organism evidence="4 5">
    <name type="scientific">Nocardia vinacea</name>
    <dbReference type="NCBI Taxonomy" id="96468"/>
    <lineage>
        <taxon>Bacteria</taxon>
        <taxon>Bacillati</taxon>
        <taxon>Actinomycetota</taxon>
        <taxon>Actinomycetes</taxon>
        <taxon>Mycobacteriales</taxon>
        <taxon>Nocardiaceae</taxon>
        <taxon>Nocardia</taxon>
    </lineage>
</organism>
<dbReference type="Proteomes" id="UP001432062">
    <property type="component" value="Chromosome"/>
</dbReference>
<dbReference type="Pfam" id="PF09339">
    <property type="entry name" value="HTH_IclR"/>
    <property type="match status" value="1"/>
</dbReference>
<evidence type="ECO:0000256" key="1">
    <source>
        <dbReference type="ARBA" id="ARBA00023015"/>
    </source>
</evidence>
<evidence type="ECO:0000256" key="2">
    <source>
        <dbReference type="ARBA" id="ARBA00023163"/>
    </source>
</evidence>
<keyword evidence="2" id="KW-0804">Transcription</keyword>
<dbReference type="InterPro" id="IPR029016">
    <property type="entry name" value="GAF-like_dom_sf"/>
</dbReference>
<dbReference type="PROSITE" id="PS51077">
    <property type="entry name" value="HTH_ICLR"/>
    <property type="match status" value="1"/>
</dbReference>
<dbReference type="PANTHER" id="PTHR30136:SF24">
    <property type="entry name" value="HTH-TYPE TRANSCRIPTIONAL REPRESSOR ALLR"/>
    <property type="match status" value="1"/>
</dbReference>
<feature type="domain" description="HTH iclR-type" evidence="3">
    <location>
        <begin position="12"/>
        <end position="72"/>
    </location>
</feature>
<dbReference type="Gene3D" id="3.30.450.40">
    <property type="match status" value="1"/>
</dbReference>
<dbReference type="SMART" id="SM00346">
    <property type="entry name" value="HTH_ICLR"/>
    <property type="match status" value="1"/>
</dbReference>
<evidence type="ECO:0000259" key="3">
    <source>
        <dbReference type="PROSITE" id="PS51077"/>
    </source>
</evidence>
<reference evidence="4" key="1">
    <citation type="submission" date="2022-10" db="EMBL/GenBank/DDBJ databases">
        <title>The complete genomes of actinobacterial strains from the NBC collection.</title>
        <authorList>
            <person name="Joergensen T.S."/>
            <person name="Alvarez Arevalo M."/>
            <person name="Sterndorff E.B."/>
            <person name="Faurdal D."/>
            <person name="Vuksanovic O."/>
            <person name="Mourched A.-S."/>
            <person name="Charusanti P."/>
            <person name="Shaw S."/>
            <person name="Blin K."/>
            <person name="Weber T."/>
        </authorList>
    </citation>
    <scope>NUCLEOTIDE SEQUENCE</scope>
    <source>
        <strain evidence="4">NBC_01482</strain>
    </source>
</reference>
<name>A0ABZ1Z202_9NOCA</name>
<gene>
    <name evidence="4" type="ORF">OG563_09670</name>
</gene>
<dbReference type="Gene3D" id="1.10.10.10">
    <property type="entry name" value="Winged helix-like DNA-binding domain superfamily/Winged helix DNA-binding domain"/>
    <property type="match status" value="1"/>
</dbReference>
<dbReference type="InterPro" id="IPR050707">
    <property type="entry name" value="HTH_MetabolicPath_Reg"/>
</dbReference>
<dbReference type="EMBL" id="CP109441">
    <property type="protein sequence ID" value="WUV48431.1"/>
    <property type="molecule type" value="Genomic_DNA"/>
</dbReference>
<evidence type="ECO:0000313" key="4">
    <source>
        <dbReference type="EMBL" id="WUV48431.1"/>
    </source>
</evidence>